<dbReference type="Proteomes" id="UP000580043">
    <property type="component" value="Unassembled WGS sequence"/>
</dbReference>
<evidence type="ECO:0000313" key="2">
    <source>
        <dbReference type="Proteomes" id="UP000580043"/>
    </source>
</evidence>
<reference evidence="1 2" key="1">
    <citation type="submission" date="2020-04" db="EMBL/GenBank/DDBJ databases">
        <title>Zoogloea sp. G-4-1-14 isolated from soil.</title>
        <authorList>
            <person name="Dahal R.H."/>
        </authorList>
    </citation>
    <scope>NUCLEOTIDE SEQUENCE [LARGE SCALE GENOMIC DNA]</scope>
    <source>
        <strain evidence="1 2">G-4-1-14</strain>
    </source>
</reference>
<dbReference type="AlphaFoldDB" id="A0A848G487"/>
<proteinExistence type="predicted"/>
<dbReference type="PANTHER" id="PTHR20974">
    <property type="entry name" value="UPF0585 PROTEIN CG18661"/>
    <property type="match status" value="1"/>
</dbReference>
<comment type="caution">
    <text evidence="1">The sequence shown here is derived from an EMBL/GenBank/DDBJ whole genome shotgun (WGS) entry which is preliminary data.</text>
</comment>
<dbReference type="Pfam" id="PF06080">
    <property type="entry name" value="DUF938"/>
    <property type="match status" value="1"/>
</dbReference>
<dbReference type="InterPro" id="IPR010342">
    <property type="entry name" value="DUF938"/>
</dbReference>
<sequence length="205" mass="22108">MFDKPYSPACDRNKAPILAVLAAHLQEAGLVLEIGSGSGQHAVHFAGALPHLNWQCSDRPEYLPGIRLWLADAALPNTPPPLTLDVAGNWPDGRFDAVFTANTLHIMGWPQVGQLFAHLPQILAPAGLLVVYGPFNYGGHFTSASNAEFDAALRRDDPARGIRDFEAVDALARQAGLHLLEDRSLPANNRCIVWRRAAAAPLSPA</sequence>
<dbReference type="EMBL" id="JABBGA010000012">
    <property type="protein sequence ID" value="NML27047.1"/>
    <property type="molecule type" value="Genomic_DNA"/>
</dbReference>
<keyword evidence="2" id="KW-1185">Reference proteome</keyword>
<accession>A0A848G487</accession>
<dbReference type="SUPFAM" id="SSF53335">
    <property type="entry name" value="S-adenosyl-L-methionine-dependent methyltransferases"/>
    <property type="match status" value="1"/>
</dbReference>
<evidence type="ECO:0000313" key="1">
    <source>
        <dbReference type="EMBL" id="NML27047.1"/>
    </source>
</evidence>
<name>A0A848G487_9RHOO</name>
<dbReference type="InterPro" id="IPR029063">
    <property type="entry name" value="SAM-dependent_MTases_sf"/>
</dbReference>
<organism evidence="1 2">
    <name type="scientific">Zoogloea dura</name>
    <dbReference type="NCBI Taxonomy" id="2728840"/>
    <lineage>
        <taxon>Bacteria</taxon>
        <taxon>Pseudomonadati</taxon>
        <taxon>Pseudomonadota</taxon>
        <taxon>Betaproteobacteria</taxon>
        <taxon>Rhodocyclales</taxon>
        <taxon>Zoogloeaceae</taxon>
        <taxon>Zoogloea</taxon>
    </lineage>
</organism>
<dbReference type="Gene3D" id="3.40.50.150">
    <property type="entry name" value="Vaccinia Virus protein VP39"/>
    <property type="match status" value="1"/>
</dbReference>
<dbReference type="PANTHER" id="PTHR20974:SF0">
    <property type="entry name" value="UPF0585 PROTEIN CG18661"/>
    <property type="match status" value="1"/>
</dbReference>
<protein>
    <submittedName>
        <fullName evidence="1">DUF938 domain-containing protein</fullName>
    </submittedName>
</protein>
<gene>
    <name evidence="1" type="ORF">HHL15_14935</name>
</gene>